<feature type="transmembrane region" description="Helical" evidence="1">
    <location>
        <begin position="47"/>
        <end position="66"/>
    </location>
</feature>
<keyword evidence="1" id="KW-0472">Membrane</keyword>
<dbReference type="WBParaSite" id="Hba_16811">
    <property type="protein sequence ID" value="Hba_16811"/>
    <property type="gene ID" value="Hba_16811"/>
</dbReference>
<evidence type="ECO:0000313" key="3">
    <source>
        <dbReference type="WBParaSite" id="Hba_16811"/>
    </source>
</evidence>
<keyword evidence="2" id="KW-1185">Reference proteome</keyword>
<proteinExistence type="predicted"/>
<dbReference type="AlphaFoldDB" id="A0A1I7XH23"/>
<organism evidence="2 3">
    <name type="scientific">Heterorhabditis bacteriophora</name>
    <name type="common">Entomopathogenic nematode worm</name>
    <dbReference type="NCBI Taxonomy" id="37862"/>
    <lineage>
        <taxon>Eukaryota</taxon>
        <taxon>Metazoa</taxon>
        <taxon>Ecdysozoa</taxon>
        <taxon>Nematoda</taxon>
        <taxon>Chromadorea</taxon>
        <taxon>Rhabditida</taxon>
        <taxon>Rhabditina</taxon>
        <taxon>Rhabditomorpha</taxon>
        <taxon>Strongyloidea</taxon>
        <taxon>Heterorhabditidae</taxon>
        <taxon>Heterorhabditis</taxon>
    </lineage>
</organism>
<name>A0A1I7XH23_HETBA</name>
<evidence type="ECO:0000256" key="1">
    <source>
        <dbReference type="SAM" id="Phobius"/>
    </source>
</evidence>
<protein>
    <submittedName>
        <fullName evidence="3">Uncharacterized protein</fullName>
    </submittedName>
</protein>
<evidence type="ECO:0000313" key="2">
    <source>
        <dbReference type="Proteomes" id="UP000095283"/>
    </source>
</evidence>
<keyword evidence="1" id="KW-1133">Transmembrane helix</keyword>
<dbReference type="Proteomes" id="UP000095283">
    <property type="component" value="Unplaced"/>
</dbReference>
<accession>A0A1I7XH23</accession>
<reference evidence="3" key="1">
    <citation type="submission" date="2016-11" db="UniProtKB">
        <authorList>
            <consortium name="WormBaseParasite"/>
        </authorList>
    </citation>
    <scope>IDENTIFICATION</scope>
</reference>
<sequence>MNNTNNVGKEIKLYYFLLSIIEAGGGHLCPNKVFNTIKMKPMRAEKLVSAIIIVNGSSLCSLSIGLDFVRSILIQRIPILYEEFIIKLIEFKVFIYTLEYLISITIKHISIVQFDVWSLRGADTLSDEDGENLLEEIEKEIVINEEKYGSSKIGATEISELEREQQRMVIYDDPLSDHDFSIPTIDDFGLDSIDLTSNNADEVGCDIQYILEYTMKFLFKCFFQLYLVFRKPVLNLKNPAYFLMLFINLLEPLNCSADLDGIPLAYLVFYDYNERRKRGLDQSALKTCMAVIDLFTHKKNVS</sequence>
<keyword evidence="1" id="KW-0812">Transmembrane</keyword>